<dbReference type="AlphaFoldDB" id="A0A8T4HDI6"/>
<reference evidence="2" key="1">
    <citation type="submission" date="2021-03" db="EMBL/GenBank/DDBJ databases">
        <authorList>
            <person name="Lu T."/>
            <person name="Wang Q."/>
            <person name="Han X."/>
        </authorList>
    </citation>
    <scope>NUCLEOTIDE SEQUENCE</scope>
    <source>
        <strain evidence="2">WQ 2009</strain>
    </source>
</reference>
<feature type="transmembrane region" description="Helical" evidence="1">
    <location>
        <begin position="34"/>
        <end position="51"/>
    </location>
</feature>
<evidence type="ECO:0000313" key="3">
    <source>
        <dbReference type="Proteomes" id="UP000679691"/>
    </source>
</evidence>
<keyword evidence="1" id="KW-0812">Transmembrane</keyword>
<keyword evidence="1" id="KW-1133">Transmembrane helix</keyword>
<comment type="caution">
    <text evidence="2">The sequence shown here is derived from an EMBL/GenBank/DDBJ whole genome shotgun (WGS) entry which is preliminary data.</text>
</comment>
<evidence type="ECO:0000256" key="1">
    <source>
        <dbReference type="SAM" id="Phobius"/>
    </source>
</evidence>
<dbReference type="RefSeq" id="WP_353547692.1">
    <property type="nucleotide sequence ID" value="NZ_JAGKSB010000014.1"/>
</dbReference>
<keyword evidence="3" id="KW-1185">Reference proteome</keyword>
<keyword evidence="1" id="KW-0472">Membrane</keyword>
<dbReference type="Proteomes" id="UP000679691">
    <property type="component" value="Unassembled WGS sequence"/>
</dbReference>
<sequence length="61" mass="7337">MKKLILSPYFSYVYLFVVVITAIFFFRLADNDPLKAYTIPILLVFVALQQYRKYLLRKENK</sequence>
<organism evidence="2 3">
    <name type="scientific">Rhinopithecimicrobium faecis</name>
    <dbReference type="NCBI Taxonomy" id="2820698"/>
    <lineage>
        <taxon>Bacteria</taxon>
        <taxon>Pseudomonadati</taxon>
        <taxon>Bacteroidota</taxon>
        <taxon>Sphingobacteriia</taxon>
        <taxon>Sphingobacteriales</taxon>
        <taxon>Sphingobacteriaceae</taxon>
        <taxon>Rhinopithecimicrobium</taxon>
    </lineage>
</organism>
<protein>
    <submittedName>
        <fullName evidence="2">Uncharacterized protein</fullName>
    </submittedName>
</protein>
<proteinExistence type="predicted"/>
<feature type="transmembrane region" description="Helical" evidence="1">
    <location>
        <begin position="9"/>
        <end position="28"/>
    </location>
</feature>
<accession>A0A8T4HDI6</accession>
<dbReference type="EMBL" id="JAGKSB010000014">
    <property type="protein sequence ID" value="MBP3944186.1"/>
    <property type="molecule type" value="Genomic_DNA"/>
</dbReference>
<name>A0A8T4HDI6_9SPHI</name>
<gene>
    <name evidence="2" type="ORF">J5U18_11585</name>
</gene>
<evidence type="ECO:0000313" key="2">
    <source>
        <dbReference type="EMBL" id="MBP3944186.1"/>
    </source>
</evidence>